<protein>
    <submittedName>
        <fullName evidence="1">Uncharacterized protein</fullName>
    </submittedName>
</protein>
<comment type="caution">
    <text evidence="1">The sequence shown here is derived from an EMBL/GenBank/DDBJ whole genome shotgun (WGS) entry which is preliminary data.</text>
</comment>
<evidence type="ECO:0000313" key="1">
    <source>
        <dbReference type="EMBL" id="GMQ64630.1"/>
    </source>
</evidence>
<sequence length="49" mass="6063">MIRIISDRLLIRDHIEEDLKTMHELLYNEKTMFYLPEIRIKNLNESKVF</sequence>
<gene>
    <name evidence="1" type="ORF">AN2V17_38680</name>
</gene>
<keyword evidence="2" id="KW-1185">Reference proteome</keyword>
<name>A0ACB5UPU1_9FIRM</name>
<accession>A0ACB5UPU1</accession>
<dbReference type="Proteomes" id="UP001374599">
    <property type="component" value="Unassembled WGS sequence"/>
</dbReference>
<organism evidence="1 2">
    <name type="scientific">Vallitalea maricola</name>
    <dbReference type="NCBI Taxonomy" id="3074433"/>
    <lineage>
        <taxon>Bacteria</taxon>
        <taxon>Bacillati</taxon>
        <taxon>Bacillota</taxon>
        <taxon>Clostridia</taxon>
        <taxon>Lachnospirales</taxon>
        <taxon>Vallitaleaceae</taxon>
        <taxon>Vallitalea</taxon>
    </lineage>
</organism>
<dbReference type="EMBL" id="BTPU01000076">
    <property type="protein sequence ID" value="GMQ64630.1"/>
    <property type="molecule type" value="Genomic_DNA"/>
</dbReference>
<proteinExistence type="predicted"/>
<evidence type="ECO:0000313" key="2">
    <source>
        <dbReference type="Proteomes" id="UP001374599"/>
    </source>
</evidence>
<reference evidence="1" key="1">
    <citation type="submission" date="2023-09" db="EMBL/GenBank/DDBJ databases">
        <title>Vallitalea sediminicola and Vallitalea maricola sp. nov., anaerobic bacteria isolated from marine sediment.</title>
        <authorList>
            <person name="Hirano S."/>
            <person name="Maeda A."/>
            <person name="Terahara T."/>
            <person name="Mori K."/>
            <person name="Hamada M."/>
            <person name="Matsumoto R."/>
            <person name="Kobayashi T."/>
        </authorList>
    </citation>
    <scope>NUCLEOTIDE SEQUENCE</scope>
    <source>
        <strain evidence="1">AN17-2</strain>
    </source>
</reference>